<dbReference type="Pfam" id="PF02771">
    <property type="entry name" value="Acyl-CoA_dh_N"/>
    <property type="match status" value="1"/>
</dbReference>
<reference evidence="16 17" key="1">
    <citation type="submission" date="2018-12" db="EMBL/GenBank/DDBJ databases">
        <authorList>
            <person name="Yang Y."/>
        </authorList>
    </citation>
    <scope>NUCLEOTIDE SEQUENCE [LARGE SCALE GENOMIC DNA]</scope>
    <source>
        <strain evidence="16 17">L-25-5w-1</strain>
    </source>
</reference>
<dbReference type="InterPro" id="IPR036250">
    <property type="entry name" value="AcylCo_DH-like_C"/>
</dbReference>
<dbReference type="InterPro" id="IPR006089">
    <property type="entry name" value="Acyl-CoA_DH_CS"/>
</dbReference>
<dbReference type="SUPFAM" id="SSF47203">
    <property type="entry name" value="Acyl-CoA dehydrogenase C-terminal domain-like"/>
    <property type="match status" value="1"/>
</dbReference>
<feature type="domain" description="Acyl-CoA dehydrogenase/oxidase C-terminal" evidence="13">
    <location>
        <begin position="227"/>
        <end position="375"/>
    </location>
</feature>
<evidence type="ECO:0000313" key="16">
    <source>
        <dbReference type="EMBL" id="RTR22516.1"/>
    </source>
</evidence>
<evidence type="ECO:0000256" key="4">
    <source>
        <dbReference type="ARBA" id="ARBA00022827"/>
    </source>
</evidence>
<dbReference type="InterPro" id="IPR009075">
    <property type="entry name" value="AcylCo_DH/oxidase_C"/>
</dbReference>
<feature type="domain" description="Acyl-CoA oxidase/dehydrogenase middle" evidence="14">
    <location>
        <begin position="120"/>
        <end position="215"/>
    </location>
</feature>
<evidence type="ECO:0000256" key="5">
    <source>
        <dbReference type="ARBA" id="ARBA00023002"/>
    </source>
</evidence>
<dbReference type="InterPro" id="IPR046373">
    <property type="entry name" value="Acyl-CoA_Oxase/DH_mid-dom_sf"/>
</dbReference>
<dbReference type="RefSeq" id="WP_126613403.1">
    <property type="nucleotide sequence ID" value="NZ_JBHUCY010000053.1"/>
</dbReference>
<keyword evidence="4 12" id="KW-0274">FAD</keyword>
<name>A0A431VM24_9PROT</name>
<comment type="catalytic activity">
    <reaction evidence="6">
        <text>3-sulfinopropanoyl-CoA + H2O = propanoyl-CoA + sulfite + H(+)</text>
        <dbReference type="Rhea" id="RHEA:41624"/>
        <dbReference type="ChEBI" id="CHEBI:15377"/>
        <dbReference type="ChEBI" id="CHEBI:15378"/>
        <dbReference type="ChEBI" id="CHEBI:17359"/>
        <dbReference type="ChEBI" id="CHEBI:57392"/>
        <dbReference type="ChEBI" id="CHEBI:78349"/>
        <dbReference type="EC" id="3.13.1.4"/>
    </reaction>
    <physiologicalReaction direction="left-to-right" evidence="6">
        <dbReference type="Rhea" id="RHEA:41625"/>
    </physiologicalReaction>
</comment>
<evidence type="ECO:0000313" key="17">
    <source>
        <dbReference type="Proteomes" id="UP000277007"/>
    </source>
</evidence>
<gene>
    <name evidence="16" type="ORF">EJ903_06780</name>
</gene>
<dbReference type="GO" id="GO:0003995">
    <property type="term" value="F:acyl-CoA dehydrogenase activity"/>
    <property type="evidence" value="ECO:0007669"/>
    <property type="project" value="InterPro"/>
</dbReference>
<dbReference type="EC" id="1.3.8.11" evidence="7"/>
<evidence type="ECO:0000256" key="6">
    <source>
        <dbReference type="ARBA" id="ARBA00052938"/>
    </source>
</evidence>
<evidence type="ECO:0000256" key="1">
    <source>
        <dbReference type="ARBA" id="ARBA00001974"/>
    </source>
</evidence>
<proteinExistence type="inferred from homology"/>
<dbReference type="PANTHER" id="PTHR43884:SF12">
    <property type="entry name" value="ISOVALERYL-COA DEHYDROGENASE, MITOCHONDRIAL-RELATED"/>
    <property type="match status" value="1"/>
</dbReference>
<accession>A0A431VM24</accession>
<dbReference type="InterPro" id="IPR006091">
    <property type="entry name" value="Acyl-CoA_Oxase/DH_mid-dom"/>
</dbReference>
<evidence type="ECO:0000256" key="10">
    <source>
        <dbReference type="ARBA" id="ARBA00068311"/>
    </source>
</evidence>
<evidence type="ECO:0000256" key="9">
    <source>
        <dbReference type="ARBA" id="ARBA00067292"/>
    </source>
</evidence>
<dbReference type="SUPFAM" id="SSF56645">
    <property type="entry name" value="Acyl-CoA dehydrogenase NM domain-like"/>
    <property type="match status" value="1"/>
</dbReference>
<dbReference type="Proteomes" id="UP000277007">
    <property type="component" value="Unassembled WGS sequence"/>
</dbReference>
<evidence type="ECO:0000256" key="11">
    <source>
        <dbReference type="ARBA" id="ARBA00075603"/>
    </source>
</evidence>
<dbReference type="FunFam" id="1.10.540.10:FF:000002">
    <property type="entry name" value="Acyl-CoA dehydrogenase FadE19"/>
    <property type="match status" value="1"/>
</dbReference>
<feature type="domain" description="Acyl-CoA dehydrogenase/oxidase N-terminal" evidence="15">
    <location>
        <begin position="4"/>
        <end position="116"/>
    </location>
</feature>
<dbReference type="InterPro" id="IPR009100">
    <property type="entry name" value="AcylCoA_DH/oxidase_NM_dom_sf"/>
</dbReference>
<dbReference type="PANTHER" id="PTHR43884">
    <property type="entry name" value="ACYL-COA DEHYDROGENASE"/>
    <property type="match status" value="1"/>
</dbReference>
<dbReference type="Gene3D" id="1.10.540.10">
    <property type="entry name" value="Acyl-CoA dehydrogenase/oxidase, N-terminal domain"/>
    <property type="match status" value="1"/>
</dbReference>
<evidence type="ECO:0000256" key="3">
    <source>
        <dbReference type="ARBA" id="ARBA00022630"/>
    </source>
</evidence>
<evidence type="ECO:0000259" key="15">
    <source>
        <dbReference type="Pfam" id="PF02771"/>
    </source>
</evidence>
<dbReference type="PROSITE" id="PS00073">
    <property type="entry name" value="ACYL_COA_DH_2"/>
    <property type="match status" value="1"/>
</dbReference>
<evidence type="ECO:0000259" key="14">
    <source>
        <dbReference type="Pfam" id="PF02770"/>
    </source>
</evidence>
<dbReference type="OrthoDB" id="5510711at2"/>
<keyword evidence="17" id="KW-1185">Reference proteome</keyword>
<evidence type="ECO:0000256" key="8">
    <source>
        <dbReference type="ARBA" id="ARBA00066461"/>
    </source>
</evidence>
<dbReference type="Pfam" id="PF02770">
    <property type="entry name" value="Acyl-CoA_dh_M"/>
    <property type="match status" value="1"/>
</dbReference>
<evidence type="ECO:0000256" key="2">
    <source>
        <dbReference type="ARBA" id="ARBA00009347"/>
    </source>
</evidence>
<comment type="cofactor">
    <cofactor evidence="1 12">
        <name>FAD</name>
        <dbReference type="ChEBI" id="CHEBI:57692"/>
    </cofactor>
</comment>
<dbReference type="Pfam" id="PF00441">
    <property type="entry name" value="Acyl-CoA_dh_1"/>
    <property type="match status" value="1"/>
</dbReference>
<evidence type="ECO:0000256" key="7">
    <source>
        <dbReference type="ARBA" id="ARBA00066361"/>
    </source>
</evidence>
<evidence type="ECO:0000259" key="13">
    <source>
        <dbReference type="Pfam" id="PF00441"/>
    </source>
</evidence>
<evidence type="ECO:0000256" key="12">
    <source>
        <dbReference type="RuleBase" id="RU362125"/>
    </source>
</evidence>
<dbReference type="EMBL" id="RXMA01000004">
    <property type="protein sequence ID" value="RTR22516.1"/>
    <property type="molecule type" value="Genomic_DNA"/>
</dbReference>
<dbReference type="InterPro" id="IPR037069">
    <property type="entry name" value="AcylCoA_DH/ox_N_sf"/>
</dbReference>
<dbReference type="InterPro" id="IPR013786">
    <property type="entry name" value="AcylCoA_DH/ox_N"/>
</dbReference>
<organism evidence="16 17">
    <name type="scientific">Azospirillum griseum</name>
    <dbReference type="NCBI Taxonomy" id="2496639"/>
    <lineage>
        <taxon>Bacteria</taxon>
        <taxon>Pseudomonadati</taxon>
        <taxon>Pseudomonadota</taxon>
        <taxon>Alphaproteobacteria</taxon>
        <taxon>Rhodospirillales</taxon>
        <taxon>Azospirillaceae</taxon>
        <taxon>Azospirillum</taxon>
    </lineage>
</organism>
<dbReference type="FunFam" id="2.40.110.10:FF:000009">
    <property type="entry name" value="Acyl-CoA dehydrogenase"/>
    <property type="match status" value="1"/>
</dbReference>
<protein>
    <recommendedName>
        <fullName evidence="10">3-sulfinopropanoyl-CoA desulfinase</fullName>
        <ecNumber evidence="7">1.3.8.11</ecNumber>
        <ecNumber evidence="8">3.13.1.4</ecNumber>
    </recommendedName>
    <alternativeName>
        <fullName evidence="11">3-sulfinopropionyl coenzyme A desulfinase</fullName>
    </alternativeName>
    <alternativeName>
        <fullName evidence="9">Cyclohexane-1-carbonyl-CoA dehydrogenase</fullName>
    </alternativeName>
</protein>
<comment type="caution">
    <text evidence="16">The sequence shown here is derived from an EMBL/GenBank/DDBJ whole genome shotgun (WGS) entry which is preliminary data.</text>
</comment>
<comment type="similarity">
    <text evidence="2 12">Belongs to the acyl-CoA dehydrogenase family.</text>
</comment>
<dbReference type="GO" id="GO:0050660">
    <property type="term" value="F:flavin adenine dinucleotide binding"/>
    <property type="evidence" value="ECO:0007669"/>
    <property type="project" value="InterPro"/>
</dbReference>
<dbReference type="Gene3D" id="1.20.140.10">
    <property type="entry name" value="Butyryl-CoA Dehydrogenase, subunit A, domain 3"/>
    <property type="match status" value="1"/>
</dbReference>
<dbReference type="Gene3D" id="2.40.110.10">
    <property type="entry name" value="Butyryl-CoA Dehydrogenase, subunit A, domain 2"/>
    <property type="match status" value="1"/>
</dbReference>
<dbReference type="PIRSF" id="PIRSF016578">
    <property type="entry name" value="HsaA"/>
    <property type="match status" value="1"/>
</dbReference>
<keyword evidence="5 12" id="KW-0560">Oxidoreductase</keyword>
<sequence length="377" mass="40419">MRLTEEQTMVRDMARAFAQERLAPTAADRDRSGAFPKAELAEMGALGLLGMLVPEEFDGAASDHVAYALAIEEIAAGDGAISTIMSVHNSVGCMPIFKFGTAEQKERFLKPMARGEMLGAFCLTEPQAGSDASAIKTRARRDGDHWVLNGTKQFITSGANADVAIVFAVTDPAAGKKGLSAFIVPTDTPGYTVARTEDKLGQHCSDTCQILFEDCRVPADLMLGAEGAGYKVALANLEGGRIGIASQAVGMARSALDHAVRYAQERQSMGVAIIQHQAVAFRLADMATRVEAARQLVLHAASLRDAGLPCTKEAAMAKLFATEMAEKVCSDAIQVHGGYGYLNDFPVERIYRDVRVCQIYEGTSDIQRLVISRALVQ</sequence>
<dbReference type="PROSITE" id="PS00072">
    <property type="entry name" value="ACYL_COA_DH_1"/>
    <property type="match status" value="1"/>
</dbReference>
<dbReference type="FunFam" id="1.20.140.10:FF:000004">
    <property type="entry name" value="Acyl-CoA dehydrogenase FadE25"/>
    <property type="match status" value="1"/>
</dbReference>
<dbReference type="EC" id="3.13.1.4" evidence="8"/>
<dbReference type="AlphaFoldDB" id="A0A431VM24"/>
<keyword evidence="3 12" id="KW-0285">Flavoprotein</keyword>